<proteinExistence type="predicted"/>
<reference evidence="2 3" key="1">
    <citation type="journal article" date="2019" name="Int. J. Syst. Evol. Microbiol.">
        <title>The Global Catalogue of Microorganisms (GCM) 10K type strain sequencing project: providing services to taxonomists for standard genome sequencing and annotation.</title>
        <authorList>
            <consortium name="The Broad Institute Genomics Platform"/>
            <consortium name="The Broad Institute Genome Sequencing Center for Infectious Disease"/>
            <person name="Wu L."/>
            <person name="Ma J."/>
        </authorList>
    </citation>
    <scope>NUCLEOTIDE SEQUENCE [LARGE SCALE GENOMIC DNA]</scope>
    <source>
        <strain evidence="2 3">JCM 13002</strain>
    </source>
</reference>
<dbReference type="Pfam" id="PF20182">
    <property type="entry name" value="DUF6545"/>
    <property type="match status" value="1"/>
</dbReference>
<feature type="domain" description="DUF6545" evidence="1">
    <location>
        <begin position="2"/>
        <end position="74"/>
    </location>
</feature>
<name>A0ABN1U5B8_9ACTN</name>
<comment type="caution">
    <text evidence="2">The sequence shown here is derived from an EMBL/GenBank/DDBJ whole genome shotgun (WGS) entry which is preliminary data.</text>
</comment>
<sequence length="90" mass="9077">MDPAVVAGSARIAERAGLDDPERAALVVAAALRSAVAALDAGRPPRPREEQAVLPGLDADPAEERAHLVRVSRGLDGPLIAEALAAAGPA</sequence>
<gene>
    <name evidence="2" type="ORF">GCM10009663_70270</name>
</gene>
<dbReference type="InterPro" id="IPR046675">
    <property type="entry name" value="DUF6545"/>
</dbReference>
<evidence type="ECO:0000313" key="3">
    <source>
        <dbReference type="Proteomes" id="UP001499987"/>
    </source>
</evidence>
<accession>A0ABN1U5B8</accession>
<protein>
    <recommendedName>
        <fullName evidence="1">DUF6545 domain-containing protein</fullName>
    </recommendedName>
</protein>
<evidence type="ECO:0000259" key="1">
    <source>
        <dbReference type="Pfam" id="PF20182"/>
    </source>
</evidence>
<dbReference type="Proteomes" id="UP001499987">
    <property type="component" value="Unassembled WGS sequence"/>
</dbReference>
<organism evidence="2 3">
    <name type="scientific">Kitasatospora arboriphila</name>
    <dbReference type="NCBI Taxonomy" id="258052"/>
    <lineage>
        <taxon>Bacteria</taxon>
        <taxon>Bacillati</taxon>
        <taxon>Actinomycetota</taxon>
        <taxon>Actinomycetes</taxon>
        <taxon>Kitasatosporales</taxon>
        <taxon>Streptomycetaceae</taxon>
        <taxon>Kitasatospora</taxon>
    </lineage>
</organism>
<keyword evidence="3" id="KW-1185">Reference proteome</keyword>
<dbReference type="EMBL" id="BAAALD010000120">
    <property type="protein sequence ID" value="GAA1120572.1"/>
    <property type="molecule type" value="Genomic_DNA"/>
</dbReference>
<evidence type="ECO:0000313" key="2">
    <source>
        <dbReference type="EMBL" id="GAA1120572.1"/>
    </source>
</evidence>